<protein>
    <submittedName>
        <fullName evidence="2">Uncharacterized protein</fullName>
    </submittedName>
</protein>
<keyword evidence="2" id="KW-0614">Plasmid</keyword>
<evidence type="ECO:0000256" key="1">
    <source>
        <dbReference type="SAM" id="Phobius"/>
    </source>
</evidence>
<feature type="transmembrane region" description="Helical" evidence="1">
    <location>
        <begin position="40"/>
        <end position="60"/>
    </location>
</feature>
<geneLocation type="plasmid" evidence="2">
    <name>pRIVM0002_IMP-4_171109_B03</name>
</geneLocation>
<evidence type="ECO:0000313" key="2">
    <source>
        <dbReference type="EMBL" id="AXK00279.1"/>
    </source>
</evidence>
<keyword evidence="1" id="KW-0812">Transmembrane</keyword>
<keyword evidence="1" id="KW-1133">Transmembrane helix</keyword>
<proteinExistence type="predicted"/>
<name>A0A499RFB6_9GAMM</name>
<organism evidence="2">
    <name type="scientific">Acinetobacter ursingii</name>
    <dbReference type="NCBI Taxonomy" id="108980"/>
    <lineage>
        <taxon>Bacteria</taxon>
        <taxon>Pseudomonadati</taxon>
        <taxon>Pseudomonadota</taxon>
        <taxon>Gammaproteobacteria</taxon>
        <taxon>Moraxellales</taxon>
        <taxon>Moraxellaceae</taxon>
        <taxon>Acinetobacter</taxon>
    </lineage>
</organism>
<dbReference type="AlphaFoldDB" id="A0A499RFB6"/>
<accession>A0A499RFB6</accession>
<reference evidence="2" key="1">
    <citation type="submission" date="2018-04" db="EMBL/GenBank/DDBJ databases">
        <title>Submission of carbapenemase encoding plasmids from multiple species.</title>
        <authorList>
            <person name="Witteveen S."/>
            <person name="Landman F."/>
        </authorList>
    </citation>
    <scope>NUCLEOTIDE SEQUENCE</scope>
    <source>
        <strain evidence="2">RIVM0002</strain>
        <plasmid evidence="2">pRIVM0002_IMP-4_171109_B03</plasmid>
    </source>
</reference>
<keyword evidence="1" id="KW-0472">Membrane</keyword>
<dbReference type="EMBL" id="MH220285">
    <property type="protein sequence ID" value="AXK00279.1"/>
    <property type="molecule type" value="Genomic_DNA"/>
</dbReference>
<sequence>MQSWTDQQIDKAIKVIPTHGRLLFTEIQKILENNSLPVDIAYYLIFYKYIPMPFYILALVEAVRSRGLL</sequence>